<dbReference type="AlphaFoldDB" id="A0A9N9SQN4"/>
<proteinExistence type="predicted"/>
<protein>
    <submittedName>
        <fullName evidence="1">Uncharacterized protein</fullName>
    </submittedName>
</protein>
<reference evidence="1" key="1">
    <citation type="submission" date="2022-01" db="EMBL/GenBank/DDBJ databases">
        <authorList>
            <person name="King R."/>
        </authorList>
    </citation>
    <scope>NUCLEOTIDE SEQUENCE</scope>
</reference>
<name>A0A9N9SQN4_DIABA</name>
<sequence length="116" mass="13951">MISSIASFKLQVVSLIVDIEKKRFLRFTNTEYQLEKHHPYVFKPQKYTAEIQSVVSGFEIHFGDFNKIEKFVEFINYPFNDTIHDTFEIFNQFAEIFQMDQLFLKMKQLLCPAMYF</sequence>
<gene>
    <name evidence="1" type="ORF">DIABBA_LOCUS2437</name>
</gene>
<organism evidence="1 2">
    <name type="scientific">Diabrotica balteata</name>
    <name type="common">Banded cucumber beetle</name>
    <dbReference type="NCBI Taxonomy" id="107213"/>
    <lineage>
        <taxon>Eukaryota</taxon>
        <taxon>Metazoa</taxon>
        <taxon>Ecdysozoa</taxon>
        <taxon>Arthropoda</taxon>
        <taxon>Hexapoda</taxon>
        <taxon>Insecta</taxon>
        <taxon>Pterygota</taxon>
        <taxon>Neoptera</taxon>
        <taxon>Endopterygota</taxon>
        <taxon>Coleoptera</taxon>
        <taxon>Polyphaga</taxon>
        <taxon>Cucujiformia</taxon>
        <taxon>Chrysomeloidea</taxon>
        <taxon>Chrysomelidae</taxon>
        <taxon>Galerucinae</taxon>
        <taxon>Diabroticina</taxon>
        <taxon>Diabroticites</taxon>
        <taxon>Diabrotica</taxon>
    </lineage>
</organism>
<evidence type="ECO:0000313" key="1">
    <source>
        <dbReference type="EMBL" id="CAG9828521.1"/>
    </source>
</evidence>
<dbReference type="OrthoDB" id="6743767at2759"/>
<accession>A0A9N9SQN4</accession>
<evidence type="ECO:0000313" key="2">
    <source>
        <dbReference type="Proteomes" id="UP001153709"/>
    </source>
</evidence>
<dbReference type="EMBL" id="OU898285">
    <property type="protein sequence ID" value="CAG9828521.1"/>
    <property type="molecule type" value="Genomic_DNA"/>
</dbReference>
<keyword evidence="2" id="KW-1185">Reference proteome</keyword>
<dbReference type="Proteomes" id="UP001153709">
    <property type="component" value="Chromosome 10"/>
</dbReference>